<reference evidence="2" key="1">
    <citation type="journal article" date="2014" name="Genome Biol. Evol.">
        <title>Pangenome evidence for extensive interdomain horizontal transfer affecting lineage core and shell genes in uncultured planktonic thaumarchaeota and euryarchaeota.</title>
        <authorList>
            <person name="Deschamps P."/>
            <person name="Zivanovic Y."/>
            <person name="Moreira D."/>
            <person name="Rodriguez-Valera F."/>
            <person name="Lopez-Garcia P."/>
        </authorList>
    </citation>
    <scope>NUCLEOTIDE SEQUENCE</scope>
</reference>
<dbReference type="PANTHER" id="PTHR43268">
    <property type="entry name" value="THIOSULFATE SULFURTRANSFERASE/RHODANESE-LIKE DOMAIN-CONTAINING PROTEIN 2"/>
    <property type="match status" value="1"/>
</dbReference>
<dbReference type="Pfam" id="PF00581">
    <property type="entry name" value="Rhodanese"/>
    <property type="match status" value="1"/>
</dbReference>
<protein>
    <submittedName>
        <fullName evidence="2">Putative sulfurtransferase</fullName>
    </submittedName>
</protein>
<dbReference type="Pfam" id="PF17773">
    <property type="entry name" value="UPF0176_N"/>
    <property type="match status" value="1"/>
</dbReference>
<dbReference type="InterPro" id="IPR040503">
    <property type="entry name" value="TRHO_N"/>
</dbReference>
<dbReference type="SMART" id="SM00450">
    <property type="entry name" value="RHOD"/>
    <property type="match status" value="1"/>
</dbReference>
<dbReference type="Gene3D" id="3.40.250.10">
    <property type="entry name" value="Rhodanese-like domain"/>
    <property type="match status" value="1"/>
</dbReference>
<organism evidence="2">
    <name type="scientific">uncultured marine group II/III euryarchaeote SAT1000_34_E04</name>
    <dbReference type="NCBI Taxonomy" id="1456577"/>
    <lineage>
        <taxon>Archaea</taxon>
        <taxon>Methanobacteriati</taxon>
        <taxon>Methanobacteriota</taxon>
        <taxon>environmental samples</taxon>
    </lineage>
</organism>
<dbReference type="InterPro" id="IPR036873">
    <property type="entry name" value="Rhodanese-like_dom_sf"/>
</dbReference>
<dbReference type="CDD" id="cd01518">
    <property type="entry name" value="RHOD_YceA"/>
    <property type="match status" value="1"/>
</dbReference>
<dbReference type="EMBL" id="KF901266">
    <property type="protein sequence ID" value="AIF24611.1"/>
    <property type="molecule type" value="Genomic_DNA"/>
</dbReference>
<proteinExistence type="inferred from homology"/>
<dbReference type="Gene3D" id="3.30.70.100">
    <property type="match status" value="1"/>
</dbReference>
<evidence type="ECO:0000259" key="1">
    <source>
        <dbReference type="PROSITE" id="PS50206"/>
    </source>
</evidence>
<dbReference type="SUPFAM" id="SSF52821">
    <property type="entry name" value="Rhodanese/Cell cycle control phosphatase"/>
    <property type="match status" value="1"/>
</dbReference>
<dbReference type="PROSITE" id="PS50206">
    <property type="entry name" value="RHODANESE_3"/>
    <property type="match status" value="1"/>
</dbReference>
<dbReference type="PANTHER" id="PTHR43268:SF3">
    <property type="entry name" value="RHODANESE-LIKE DOMAIN-CONTAINING PROTEIN 7-RELATED"/>
    <property type="match status" value="1"/>
</dbReference>
<name>A0A075I7I0_9EURY</name>
<sequence>MIVNIAGYRFVNLPDRDELREPMLERCLELGLKGTVLLSPNGINFFLAGTQEATDSFLQHLEFDARFVGIPTKVSHTDYQPFRRMLVKRKQEIIALGRDDIRPAEFTGPHISPMEFKQMLDEDEDVVVLDTRNDYETRVGTFDGAIDLDIPSFRDFPDAIGSLPDEYKSKTLVMYCTGGIRCEKASAVMLKAGFEDVRQLEGGILGYLEECGGSHWSGDCFVFDQRVALDHQLMETEIVMCFRCREPLSYEEQNSERYVINQYCPYCFESGR</sequence>
<dbReference type="InterPro" id="IPR020936">
    <property type="entry name" value="TrhO"/>
</dbReference>
<dbReference type="InterPro" id="IPR001763">
    <property type="entry name" value="Rhodanese-like_dom"/>
</dbReference>
<keyword evidence="2" id="KW-0808">Transferase</keyword>
<evidence type="ECO:0000313" key="2">
    <source>
        <dbReference type="EMBL" id="AIF24611.1"/>
    </source>
</evidence>
<feature type="domain" description="Rhodanese" evidence="1">
    <location>
        <begin position="122"/>
        <end position="216"/>
    </location>
</feature>
<dbReference type="AlphaFoldDB" id="A0A075I7I0"/>
<dbReference type="HAMAP" id="MF_00469">
    <property type="entry name" value="TrhO"/>
    <property type="match status" value="1"/>
</dbReference>
<dbReference type="GO" id="GO:0016740">
    <property type="term" value="F:transferase activity"/>
    <property type="evidence" value="ECO:0007669"/>
    <property type="project" value="UniProtKB-KW"/>
</dbReference>
<accession>A0A075I7I0</accession>